<reference evidence="6 7" key="1">
    <citation type="submission" date="2020-05" db="EMBL/GenBank/DDBJ databases">
        <title>Identification and distribution of gene clusters putatively required for synthesis of sphingolipid metabolism inhibitors in phylogenetically diverse species of the filamentous fungus Fusarium.</title>
        <authorList>
            <person name="Kim H.-S."/>
            <person name="Busman M."/>
            <person name="Brown D.W."/>
            <person name="Divon H."/>
            <person name="Uhlig S."/>
            <person name="Proctor R.H."/>
        </authorList>
    </citation>
    <scope>NUCLEOTIDE SEQUENCE [LARGE SCALE GENOMIC DNA]</scope>
    <source>
        <strain evidence="6 7">NRRL 36939</strain>
    </source>
</reference>
<dbReference type="Gene3D" id="3.40.50.1820">
    <property type="entry name" value="alpha/beta hydrolase"/>
    <property type="match status" value="1"/>
</dbReference>
<keyword evidence="2" id="KW-0378">Hydrolase</keyword>
<keyword evidence="6" id="KW-0031">Aminopeptidase</keyword>
<comment type="caution">
    <text evidence="6">The sequence shown here is derived from an EMBL/GenBank/DDBJ whole genome shotgun (WGS) entry which is preliminary data.</text>
</comment>
<keyword evidence="7" id="KW-1185">Reference proteome</keyword>
<evidence type="ECO:0000256" key="2">
    <source>
        <dbReference type="ARBA" id="ARBA00022801"/>
    </source>
</evidence>
<feature type="domain" description="AB hydrolase-1" evidence="4">
    <location>
        <begin position="107"/>
        <end position="266"/>
    </location>
</feature>
<accession>A0A8H5LA09</accession>
<keyword evidence="3" id="KW-0732">Signal</keyword>
<keyword evidence="6" id="KW-0645">Protease</keyword>
<proteinExistence type="inferred from homology"/>
<dbReference type="InterPro" id="IPR029058">
    <property type="entry name" value="AB_hydrolase_fold"/>
</dbReference>
<dbReference type="InterPro" id="IPR013595">
    <property type="entry name" value="Pept_S33_TAP-like_C"/>
</dbReference>
<dbReference type="Pfam" id="PF00561">
    <property type="entry name" value="Abhydrolase_1"/>
    <property type="match status" value="1"/>
</dbReference>
<dbReference type="OrthoDB" id="3900342at2759"/>
<protein>
    <submittedName>
        <fullName evidence="6">Tripeptidyl aminopeptidase</fullName>
    </submittedName>
</protein>
<evidence type="ECO:0000256" key="1">
    <source>
        <dbReference type="ARBA" id="ARBA00010088"/>
    </source>
</evidence>
<comment type="similarity">
    <text evidence="1">Belongs to the peptidase S33 family.</text>
</comment>
<dbReference type="PANTHER" id="PTHR43248">
    <property type="entry name" value="2-SUCCINYL-6-HYDROXY-2,4-CYCLOHEXADIENE-1-CARBOXYLATE SYNTHASE"/>
    <property type="match status" value="1"/>
</dbReference>
<dbReference type="InterPro" id="IPR000073">
    <property type="entry name" value="AB_hydrolase_1"/>
</dbReference>
<gene>
    <name evidence="6" type="ORF">FPCIR_7843</name>
</gene>
<dbReference type="PANTHER" id="PTHR43248:SF25">
    <property type="entry name" value="AB HYDROLASE-1 DOMAIN-CONTAINING PROTEIN-RELATED"/>
    <property type="match status" value="1"/>
</dbReference>
<evidence type="ECO:0000259" key="5">
    <source>
        <dbReference type="Pfam" id="PF08386"/>
    </source>
</evidence>
<name>A0A8H5LA09_9HYPO</name>
<feature type="domain" description="Peptidase S33 tripeptidyl aminopeptidase-like C-terminal" evidence="5">
    <location>
        <begin position="429"/>
        <end position="532"/>
    </location>
</feature>
<evidence type="ECO:0000313" key="7">
    <source>
        <dbReference type="Proteomes" id="UP000546213"/>
    </source>
</evidence>
<feature type="signal peptide" evidence="3">
    <location>
        <begin position="1"/>
        <end position="20"/>
    </location>
</feature>
<dbReference type="AlphaFoldDB" id="A0A8H5LA09"/>
<evidence type="ECO:0000313" key="6">
    <source>
        <dbReference type="EMBL" id="KAF5586550.1"/>
    </source>
</evidence>
<dbReference type="EMBL" id="JAAOAS010000192">
    <property type="protein sequence ID" value="KAF5586550.1"/>
    <property type="molecule type" value="Genomic_DNA"/>
</dbReference>
<dbReference type="GO" id="GO:0004177">
    <property type="term" value="F:aminopeptidase activity"/>
    <property type="evidence" value="ECO:0007669"/>
    <property type="project" value="UniProtKB-KW"/>
</dbReference>
<dbReference type="Pfam" id="PF08386">
    <property type="entry name" value="Abhydrolase_4"/>
    <property type="match status" value="1"/>
</dbReference>
<evidence type="ECO:0000256" key="3">
    <source>
        <dbReference type="SAM" id="SignalP"/>
    </source>
</evidence>
<organism evidence="6 7">
    <name type="scientific">Fusarium pseudocircinatum</name>
    <dbReference type="NCBI Taxonomy" id="56676"/>
    <lineage>
        <taxon>Eukaryota</taxon>
        <taxon>Fungi</taxon>
        <taxon>Dikarya</taxon>
        <taxon>Ascomycota</taxon>
        <taxon>Pezizomycotina</taxon>
        <taxon>Sordariomycetes</taxon>
        <taxon>Hypocreomycetidae</taxon>
        <taxon>Hypocreales</taxon>
        <taxon>Nectriaceae</taxon>
        <taxon>Fusarium</taxon>
        <taxon>Fusarium fujikuroi species complex</taxon>
    </lineage>
</organism>
<dbReference type="SUPFAM" id="SSF53474">
    <property type="entry name" value="alpha/beta-Hydrolases"/>
    <property type="match status" value="1"/>
</dbReference>
<evidence type="ECO:0000259" key="4">
    <source>
        <dbReference type="Pfam" id="PF00561"/>
    </source>
</evidence>
<sequence length="562" mass="62032">MKLINIIPIHLLLFLHCTHATVLPKDGAPSIPRDAQGISSQSRIKWTRCNLGIPKYKELEKNKAFECGNLTVPLDYTGKYSSNTTTLNLIKLKATEKSTEKAPKGSIIMNFGGPGASGVDGLLNIPPNVTELFGGQYDLISFDPRGTGKTLVPPGDEGSLTQTAEELVYTVQNSSSFLSDQFLAKKFNVDVFDYISTFTEIFVTRDEEFRAFRGTAFVARDIAEIASALGEGNRINYYGASYGTVLGQVLAGMFPDRIERMVLDGNLLADDYVKNLGLDSIRDAEKALYHFYDECMAAPNNTCHSANKLPKERDDFLKVLLKRVFIVCTGVGGGLGRPKSLWLTTWVLGALYDLKGYLKLDELIDTALEGNRSKCPQVTDRLVNITTPWNPQSDLAHLAIFCTDTTFRAENIEDIDSWRHDYEQATHNPFFHPVLLTRSACSRWNIYAAEGINLTSLSRVETKNPILLVNGEYDPVTPLSHAQKISARFPGSQVVVHGGVGHGLFNHPSICTLWIVADYFLTGELPPAGTTCEPELSAFEVVESLRDEGAGLTKKRNIPILL</sequence>
<feature type="chain" id="PRO_5033986499" evidence="3">
    <location>
        <begin position="21"/>
        <end position="562"/>
    </location>
</feature>
<dbReference type="Proteomes" id="UP000546213">
    <property type="component" value="Unassembled WGS sequence"/>
</dbReference>
<dbReference type="InterPro" id="IPR051601">
    <property type="entry name" value="Serine_prot/Carboxylest_S33"/>
</dbReference>